<evidence type="ECO:0000313" key="1">
    <source>
        <dbReference type="EMBL" id="MFC6386990.1"/>
    </source>
</evidence>
<sequence length="39" mass="4671">MRKRGNIKELILKNKSEILQDEKAIKKIEIRIDNRHAVK</sequence>
<comment type="caution">
    <text evidence="1">The sequence shown here is derived from an EMBL/GenBank/DDBJ whole genome shotgun (WGS) entry which is preliminary data.</text>
</comment>
<gene>
    <name evidence="1" type="ORF">ACFP7A_10280</name>
</gene>
<proteinExistence type="predicted"/>
<name>A0ABW1WIT7_9BACL</name>
<protein>
    <submittedName>
        <fullName evidence="1">FbpB family small basic protein</fullName>
    </submittedName>
</protein>
<accession>A0ABW1WIT7</accession>
<dbReference type="Pfam" id="PF13040">
    <property type="entry name" value="Fur_reg_FbpB"/>
    <property type="match status" value="1"/>
</dbReference>
<dbReference type="InterPro" id="IPR025004">
    <property type="entry name" value="SenN/SenS"/>
</dbReference>
<evidence type="ECO:0000313" key="2">
    <source>
        <dbReference type="Proteomes" id="UP001596267"/>
    </source>
</evidence>
<dbReference type="RefSeq" id="WP_253076565.1">
    <property type="nucleotide sequence ID" value="NZ_JAMXWN010000009.1"/>
</dbReference>
<reference evidence="2" key="1">
    <citation type="journal article" date="2019" name="Int. J. Syst. Evol. Microbiol.">
        <title>The Global Catalogue of Microorganisms (GCM) 10K type strain sequencing project: providing services to taxonomists for standard genome sequencing and annotation.</title>
        <authorList>
            <consortium name="The Broad Institute Genomics Platform"/>
            <consortium name="The Broad Institute Genome Sequencing Center for Infectious Disease"/>
            <person name="Wu L."/>
            <person name="Ma J."/>
        </authorList>
    </citation>
    <scope>NUCLEOTIDE SEQUENCE [LARGE SCALE GENOMIC DNA]</scope>
    <source>
        <strain evidence="2">CCUG 42001</strain>
    </source>
</reference>
<keyword evidence="2" id="KW-1185">Reference proteome</keyword>
<organism evidence="1 2">
    <name type="scientific">Sporolactobacillus kofuensis</name>
    <dbReference type="NCBI Taxonomy" id="269672"/>
    <lineage>
        <taxon>Bacteria</taxon>
        <taxon>Bacillati</taxon>
        <taxon>Bacillota</taxon>
        <taxon>Bacilli</taxon>
        <taxon>Bacillales</taxon>
        <taxon>Sporolactobacillaceae</taxon>
        <taxon>Sporolactobacillus</taxon>
    </lineage>
</organism>
<dbReference type="Proteomes" id="UP001596267">
    <property type="component" value="Unassembled WGS sequence"/>
</dbReference>
<dbReference type="EMBL" id="JBHSTQ010000009">
    <property type="protein sequence ID" value="MFC6386990.1"/>
    <property type="molecule type" value="Genomic_DNA"/>
</dbReference>